<feature type="domain" description="Pre-SET" evidence="8">
    <location>
        <begin position="601"/>
        <end position="663"/>
    </location>
</feature>
<dbReference type="PROSITE" id="PS50280">
    <property type="entry name" value="SET"/>
    <property type="match status" value="1"/>
</dbReference>
<feature type="domain" description="SET" evidence="7">
    <location>
        <begin position="666"/>
        <end position="814"/>
    </location>
</feature>
<evidence type="ECO:0000256" key="5">
    <source>
        <dbReference type="ARBA" id="ARBA00022691"/>
    </source>
</evidence>
<dbReference type="PANTHER" id="PTHR45660:SF94">
    <property type="entry name" value="HISTONE-LYSINE N-METHYLTRANSFERASE, H3 LYSINE-9 SPECIFIC SUVH4"/>
    <property type="match status" value="1"/>
</dbReference>
<dbReference type="GO" id="GO:0005694">
    <property type="term" value="C:chromosome"/>
    <property type="evidence" value="ECO:0007669"/>
    <property type="project" value="UniProtKB-SubCell"/>
</dbReference>
<feature type="region of interest" description="Disordered" evidence="6">
    <location>
        <begin position="1"/>
        <end position="26"/>
    </location>
</feature>
<feature type="domain" description="Post-SET" evidence="9">
    <location>
        <begin position="828"/>
        <end position="844"/>
    </location>
</feature>
<dbReference type="SUPFAM" id="SSF82199">
    <property type="entry name" value="SET domain"/>
    <property type="match status" value="1"/>
</dbReference>
<dbReference type="InterPro" id="IPR003616">
    <property type="entry name" value="Post-SET_dom"/>
</dbReference>
<evidence type="ECO:0000256" key="4">
    <source>
        <dbReference type="ARBA" id="ARBA00022679"/>
    </source>
</evidence>
<evidence type="ECO:0008006" key="12">
    <source>
        <dbReference type="Google" id="ProtNLM"/>
    </source>
</evidence>
<gene>
    <name evidence="10" type="ORF">JCGZ_23098</name>
</gene>
<feature type="region of interest" description="Disordered" evidence="6">
    <location>
        <begin position="85"/>
        <end position="141"/>
    </location>
</feature>
<dbReference type="SMART" id="SM00468">
    <property type="entry name" value="PreSET"/>
    <property type="match status" value="1"/>
</dbReference>
<keyword evidence="11" id="KW-1185">Reference proteome</keyword>
<dbReference type="Pfam" id="PF05033">
    <property type="entry name" value="Pre-SET"/>
    <property type="match status" value="1"/>
</dbReference>
<evidence type="ECO:0000313" key="11">
    <source>
        <dbReference type="Proteomes" id="UP000027138"/>
    </source>
</evidence>
<dbReference type="OrthoDB" id="5792673at2759"/>
<proteinExistence type="predicted"/>
<organism evidence="10 11">
    <name type="scientific">Jatropha curcas</name>
    <name type="common">Barbados nut</name>
    <dbReference type="NCBI Taxonomy" id="180498"/>
    <lineage>
        <taxon>Eukaryota</taxon>
        <taxon>Viridiplantae</taxon>
        <taxon>Streptophyta</taxon>
        <taxon>Embryophyta</taxon>
        <taxon>Tracheophyta</taxon>
        <taxon>Spermatophyta</taxon>
        <taxon>Magnoliopsida</taxon>
        <taxon>eudicotyledons</taxon>
        <taxon>Gunneridae</taxon>
        <taxon>Pentapetalae</taxon>
        <taxon>rosids</taxon>
        <taxon>fabids</taxon>
        <taxon>Malpighiales</taxon>
        <taxon>Euphorbiaceae</taxon>
        <taxon>Crotonoideae</taxon>
        <taxon>Jatropheae</taxon>
        <taxon>Jatropha</taxon>
    </lineage>
</organism>
<feature type="compositionally biased region" description="Basic and acidic residues" evidence="6">
    <location>
        <begin position="232"/>
        <end position="252"/>
    </location>
</feature>
<protein>
    <recommendedName>
        <fullName evidence="12">Histone-lysine N-methyltransferase</fullName>
    </recommendedName>
</protein>
<keyword evidence="4" id="KW-0808">Transferase</keyword>
<keyword evidence="5" id="KW-0949">S-adenosyl-L-methionine</keyword>
<evidence type="ECO:0000313" key="10">
    <source>
        <dbReference type="EMBL" id="KDP23265.1"/>
    </source>
</evidence>
<dbReference type="KEGG" id="jcu:105647305"/>
<feature type="region of interest" description="Disordered" evidence="6">
    <location>
        <begin position="39"/>
        <end position="66"/>
    </location>
</feature>
<sequence>MGREYHGSSNSTKNSKKQESGRKVVESCVTKKSVQNVRKIKSEGFLLKRRVSPRLKSIPEDKRPYYGSAQRRRLNFSKDFCSRKFEDDNQKTQSNSGEGNAGPDKAKVDVTARRKLMQHAPKLRPEGLLSSRRVSPRFRDIPADKRPYYGCAQRRHSHDSKYRCEKETEDNNCKRQLYSPIDGSSAGRTKAGFTMAKIAVNQVQKIRSDLCLLEQSLIPRLESIPANKRPCYGRDERRQLGATEDDRKNKDDHRMRLLCTPDDNASEQKIKIDHTMQECLLHVNRKEAEDRSTESDSINGTDILHLEHAAYLEWTSCESFGDDRMHQMSGAMAREVVVGLMAVSPLMLTYKDGINFGENSCEEKNGNEAFDISKRNNIVQQYQQINSKIVLLKRRVSPRLKDIPKDKRPYYGSNRMGQLNAAKGYICKSSDQKRQSYSPKDNTTDKKTELDFSMQECLVNMAWKDVDNRDSESRLTPGSGPVKYGKTEIWDLENGEYLKALDCNKFLSDRICRKSGARVKQTVKALRRHYPYLEQDCFEPERMSKGSSILPGLVCEDLSYGEEDIHIPVTNIIDPPIAPAGFKYTNTTEVARNVSIPPSPPGCNCKGNCTNPKSCSCARLNGSDFPYVSQDGGRLIEPKDVVFECGPGCGCGPNCINRISQRGLKYRLEVYRTRNKGWAVRSWDFIPSGAPVCEYIGVLRRSADLDNVSENDFIFEIDCWHTMNGLGGRERRQGDVPLHARNLVEKMDEAGSETEFCIDGGSSGNVTRFINHSCDPNLFVQCILSSHYDIRLARIVLFAADDIPPMEELTYDYGYELDSVISPDGKVKKLPCYCGTSECRGRLY</sequence>
<evidence type="ECO:0000259" key="8">
    <source>
        <dbReference type="PROSITE" id="PS50867"/>
    </source>
</evidence>
<feature type="region of interest" description="Disordered" evidence="6">
    <location>
        <begin position="228"/>
        <end position="252"/>
    </location>
</feature>
<evidence type="ECO:0000256" key="3">
    <source>
        <dbReference type="ARBA" id="ARBA00022603"/>
    </source>
</evidence>
<dbReference type="SMART" id="SM00317">
    <property type="entry name" value="SET"/>
    <property type="match status" value="1"/>
</dbReference>
<keyword evidence="3" id="KW-0489">Methyltransferase</keyword>
<dbReference type="GO" id="GO:0003690">
    <property type="term" value="F:double-stranded DNA binding"/>
    <property type="evidence" value="ECO:0007669"/>
    <property type="project" value="TreeGrafter"/>
</dbReference>
<dbReference type="EMBL" id="KK915213">
    <property type="protein sequence ID" value="KDP23265.1"/>
    <property type="molecule type" value="Genomic_DNA"/>
</dbReference>
<evidence type="ECO:0000256" key="2">
    <source>
        <dbReference type="ARBA" id="ARBA00022454"/>
    </source>
</evidence>
<dbReference type="STRING" id="180498.A0A067JTF5"/>
<evidence type="ECO:0000256" key="1">
    <source>
        <dbReference type="ARBA" id="ARBA00004286"/>
    </source>
</evidence>
<dbReference type="PROSITE" id="PS50867">
    <property type="entry name" value="PRE_SET"/>
    <property type="match status" value="1"/>
</dbReference>
<keyword evidence="2" id="KW-0158">Chromosome</keyword>
<comment type="subcellular location">
    <subcellularLocation>
        <location evidence="1">Chromosome</location>
    </subcellularLocation>
</comment>
<dbReference type="SMART" id="SM00508">
    <property type="entry name" value="PostSET"/>
    <property type="match status" value="1"/>
</dbReference>
<dbReference type="InterPro" id="IPR046341">
    <property type="entry name" value="SET_dom_sf"/>
</dbReference>
<feature type="compositionally biased region" description="Basic and acidic residues" evidence="6">
    <location>
        <begin position="16"/>
        <end position="25"/>
    </location>
</feature>
<evidence type="ECO:0000259" key="9">
    <source>
        <dbReference type="PROSITE" id="PS50868"/>
    </source>
</evidence>
<dbReference type="InterPro" id="IPR001214">
    <property type="entry name" value="SET_dom"/>
</dbReference>
<name>A0A067JTF5_JATCU</name>
<dbReference type="InterPro" id="IPR007728">
    <property type="entry name" value="Pre-SET_dom"/>
</dbReference>
<dbReference type="InterPro" id="IPR051357">
    <property type="entry name" value="H3K9_HMTase_SUVAR3-9"/>
</dbReference>
<dbReference type="PROSITE" id="PS50868">
    <property type="entry name" value="POST_SET"/>
    <property type="match status" value="1"/>
</dbReference>
<dbReference type="Pfam" id="PF00856">
    <property type="entry name" value="SET"/>
    <property type="match status" value="1"/>
</dbReference>
<dbReference type="GO" id="GO:0008270">
    <property type="term" value="F:zinc ion binding"/>
    <property type="evidence" value="ECO:0007669"/>
    <property type="project" value="InterPro"/>
</dbReference>
<accession>A0A067JTF5</accession>
<dbReference type="PANTHER" id="PTHR45660">
    <property type="entry name" value="HISTONE-LYSINE N-METHYLTRANSFERASE SETMAR"/>
    <property type="match status" value="1"/>
</dbReference>
<evidence type="ECO:0000259" key="7">
    <source>
        <dbReference type="PROSITE" id="PS50280"/>
    </source>
</evidence>
<dbReference type="Proteomes" id="UP000027138">
    <property type="component" value="Unassembled WGS sequence"/>
</dbReference>
<dbReference type="GO" id="GO:0005634">
    <property type="term" value="C:nucleus"/>
    <property type="evidence" value="ECO:0007669"/>
    <property type="project" value="InterPro"/>
</dbReference>
<dbReference type="Gene3D" id="2.170.270.10">
    <property type="entry name" value="SET domain"/>
    <property type="match status" value="1"/>
</dbReference>
<dbReference type="GO" id="GO:0032259">
    <property type="term" value="P:methylation"/>
    <property type="evidence" value="ECO:0007669"/>
    <property type="project" value="UniProtKB-KW"/>
</dbReference>
<dbReference type="GO" id="GO:0042054">
    <property type="term" value="F:histone methyltransferase activity"/>
    <property type="evidence" value="ECO:0007669"/>
    <property type="project" value="InterPro"/>
</dbReference>
<reference evidence="10 11" key="1">
    <citation type="journal article" date="2014" name="PLoS ONE">
        <title>Global Analysis of Gene Expression Profiles in Physic Nut (Jatropha curcas L.) Seedlings Exposed to Salt Stress.</title>
        <authorList>
            <person name="Zhang L."/>
            <person name="Zhang C."/>
            <person name="Wu P."/>
            <person name="Chen Y."/>
            <person name="Li M."/>
            <person name="Jiang H."/>
            <person name="Wu G."/>
        </authorList>
    </citation>
    <scope>NUCLEOTIDE SEQUENCE [LARGE SCALE GENOMIC DNA]</scope>
    <source>
        <strain evidence="11">cv. GZQX0401</strain>
        <tissue evidence="10">Young leaves</tissue>
    </source>
</reference>
<evidence type="ECO:0000256" key="6">
    <source>
        <dbReference type="SAM" id="MobiDB-lite"/>
    </source>
</evidence>
<dbReference type="AlphaFoldDB" id="A0A067JTF5"/>